<dbReference type="GO" id="GO:0015628">
    <property type="term" value="P:protein secretion by the type II secretion system"/>
    <property type="evidence" value="ECO:0007669"/>
    <property type="project" value="InterPro"/>
</dbReference>
<evidence type="ECO:0000313" key="13">
    <source>
        <dbReference type="EMBL" id="KEQ55357.1"/>
    </source>
</evidence>
<evidence type="ECO:0000256" key="5">
    <source>
        <dbReference type="ARBA" id="ARBA00022481"/>
    </source>
</evidence>
<evidence type="ECO:0000256" key="4">
    <source>
        <dbReference type="ARBA" id="ARBA00022475"/>
    </source>
</evidence>
<dbReference type="Pfam" id="PF08334">
    <property type="entry name" value="T2SSG"/>
    <property type="match status" value="1"/>
</dbReference>
<dbReference type="NCBIfam" id="TIGR02532">
    <property type="entry name" value="IV_pilin_GFxxxE"/>
    <property type="match status" value="1"/>
</dbReference>
<sequence length="191" mass="20890">MHKILPLRHSREGGNPSPIRSAKRNVQEMDSRLRGNDEVEGDAEHGFTPVRRFAELGFTLVELMVVIVIIGLLATIVAINVIPATDTARVEKAKADISTIEQALEQYRLDNLTYPSATEGLQALINPPASLPQAQRYRRGGYIKKLPNDPWGRPYSYTVPGRRGAFDIGSLGADGQPGGENENADITSSEL</sequence>
<dbReference type="PANTHER" id="PTHR30093">
    <property type="entry name" value="GENERAL SECRETION PATHWAY PROTEIN G"/>
    <property type="match status" value="1"/>
</dbReference>
<gene>
    <name evidence="13" type="ORF">BV95_00522</name>
</gene>
<protein>
    <recommendedName>
        <fullName evidence="3">Type II secretion system core protein G</fullName>
    </recommendedName>
</protein>
<keyword evidence="8 11" id="KW-1133">Transmembrane helix</keyword>
<dbReference type="InterPro" id="IPR045584">
    <property type="entry name" value="Pilin-like"/>
</dbReference>
<evidence type="ECO:0000256" key="10">
    <source>
        <dbReference type="SAM" id="MobiDB-lite"/>
    </source>
</evidence>
<dbReference type="eggNOG" id="COG2165">
    <property type="taxonomic scope" value="Bacteria"/>
</dbReference>
<dbReference type="NCBIfam" id="TIGR01710">
    <property type="entry name" value="typeII_sec_gspG"/>
    <property type="match status" value="1"/>
</dbReference>
<dbReference type="PRINTS" id="PR00813">
    <property type="entry name" value="BCTERIALGSPG"/>
</dbReference>
<dbReference type="Gene3D" id="3.30.700.10">
    <property type="entry name" value="Glycoprotein, Type 4 Pilin"/>
    <property type="match status" value="1"/>
</dbReference>
<keyword evidence="6" id="KW-0997">Cell inner membrane</keyword>
<reference evidence="13 14" key="1">
    <citation type="submission" date="2014-02" db="EMBL/GenBank/DDBJ databases">
        <title>Whole genome sequence of Sphingobium chlorophenolicum NBRC 16172.</title>
        <authorList>
            <person name="Gan H.M."/>
            <person name="Gan H.Y."/>
            <person name="Chew T.H."/>
            <person name="Savka M.A."/>
        </authorList>
    </citation>
    <scope>NUCLEOTIDE SEQUENCE [LARGE SCALE GENOMIC DNA]</scope>
    <source>
        <strain evidence="13 14">NBRC 16172</strain>
    </source>
</reference>
<accession>A0A081RJI4</accession>
<evidence type="ECO:0000256" key="6">
    <source>
        <dbReference type="ARBA" id="ARBA00022519"/>
    </source>
</evidence>
<evidence type="ECO:0000259" key="12">
    <source>
        <dbReference type="Pfam" id="PF08334"/>
    </source>
</evidence>
<comment type="similarity">
    <text evidence="2">Belongs to the GSP G family.</text>
</comment>
<dbReference type="SUPFAM" id="SSF54523">
    <property type="entry name" value="Pili subunits"/>
    <property type="match status" value="1"/>
</dbReference>
<keyword evidence="5" id="KW-0488">Methylation</keyword>
<feature type="domain" description="Type II secretion system protein GspG C-terminal" evidence="12">
    <location>
        <begin position="80"/>
        <end position="188"/>
    </location>
</feature>
<dbReference type="Proteomes" id="UP000028411">
    <property type="component" value="Unassembled WGS sequence"/>
</dbReference>
<dbReference type="Pfam" id="PF07963">
    <property type="entry name" value="N_methyl"/>
    <property type="match status" value="1"/>
</dbReference>
<proteinExistence type="inferred from homology"/>
<keyword evidence="4" id="KW-1003">Cell membrane</keyword>
<organism evidence="13 14">
    <name type="scientific">Sphingobium chlorophenolicum</name>
    <dbReference type="NCBI Taxonomy" id="46429"/>
    <lineage>
        <taxon>Bacteria</taxon>
        <taxon>Pseudomonadati</taxon>
        <taxon>Pseudomonadota</taxon>
        <taxon>Alphaproteobacteria</taxon>
        <taxon>Sphingomonadales</taxon>
        <taxon>Sphingomonadaceae</taxon>
        <taxon>Sphingobium</taxon>
    </lineage>
</organism>
<feature type="compositionally biased region" description="Basic and acidic residues" evidence="10">
    <location>
        <begin position="25"/>
        <end position="41"/>
    </location>
</feature>
<feature type="transmembrane region" description="Helical" evidence="11">
    <location>
        <begin position="60"/>
        <end position="82"/>
    </location>
</feature>
<name>A0A081RJI4_SPHCR</name>
<dbReference type="GO" id="GO:0015627">
    <property type="term" value="C:type II protein secretion system complex"/>
    <property type="evidence" value="ECO:0007669"/>
    <property type="project" value="InterPro"/>
</dbReference>
<evidence type="ECO:0000256" key="11">
    <source>
        <dbReference type="SAM" id="Phobius"/>
    </source>
</evidence>
<feature type="region of interest" description="Disordered" evidence="10">
    <location>
        <begin position="168"/>
        <end position="191"/>
    </location>
</feature>
<keyword evidence="7 11" id="KW-0812">Transmembrane</keyword>
<evidence type="ECO:0000256" key="2">
    <source>
        <dbReference type="ARBA" id="ARBA00009984"/>
    </source>
</evidence>
<dbReference type="AlphaFoldDB" id="A0A081RJI4"/>
<keyword evidence="9 11" id="KW-0472">Membrane</keyword>
<evidence type="ECO:0000313" key="14">
    <source>
        <dbReference type="Proteomes" id="UP000028411"/>
    </source>
</evidence>
<dbReference type="GO" id="GO:0005886">
    <property type="term" value="C:plasma membrane"/>
    <property type="evidence" value="ECO:0007669"/>
    <property type="project" value="UniProtKB-SubCell"/>
</dbReference>
<evidence type="ECO:0000256" key="3">
    <source>
        <dbReference type="ARBA" id="ARBA00020042"/>
    </source>
</evidence>
<dbReference type="InterPro" id="IPR010054">
    <property type="entry name" value="Type2_sec_GspG"/>
</dbReference>
<dbReference type="PATRIC" id="fig|46429.4.peg.515"/>
<dbReference type="InterPro" id="IPR013545">
    <property type="entry name" value="T2SS_protein-GspG_C"/>
</dbReference>
<evidence type="ECO:0000256" key="1">
    <source>
        <dbReference type="ARBA" id="ARBA00004377"/>
    </source>
</evidence>
<evidence type="ECO:0000256" key="7">
    <source>
        <dbReference type="ARBA" id="ARBA00022692"/>
    </source>
</evidence>
<comment type="caution">
    <text evidence="13">The sequence shown here is derived from an EMBL/GenBank/DDBJ whole genome shotgun (WGS) entry which is preliminary data.</text>
</comment>
<dbReference type="InterPro" id="IPR012902">
    <property type="entry name" value="N_methyl_site"/>
</dbReference>
<dbReference type="PANTHER" id="PTHR30093:SF44">
    <property type="entry name" value="TYPE II SECRETION SYSTEM CORE PROTEIN G"/>
    <property type="match status" value="1"/>
</dbReference>
<dbReference type="InterPro" id="IPR000983">
    <property type="entry name" value="Bac_GSPG_pilin"/>
</dbReference>
<feature type="region of interest" description="Disordered" evidence="10">
    <location>
        <begin position="1"/>
        <end position="41"/>
    </location>
</feature>
<dbReference type="EMBL" id="JFHR01000002">
    <property type="protein sequence ID" value="KEQ55357.1"/>
    <property type="molecule type" value="Genomic_DNA"/>
</dbReference>
<comment type="subcellular location">
    <subcellularLocation>
        <location evidence="1">Cell inner membrane</location>
        <topology evidence="1">Single-pass membrane protein</topology>
    </subcellularLocation>
</comment>
<evidence type="ECO:0000256" key="8">
    <source>
        <dbReference type="ARBA" id="ARBA00022989"/>
    </source>
</evidence>
<evidence type="ECO:0000256" key="9">
    <source>
        <dbReference type="ARBA" id="ARBA00023136"/>
    </source>
</evidence>